<dbReference type="Proteomes" id="UP000095287">
    <property type="component" value="Unplaced"/>
</dbReference>
<dbReference type="AlphaFoldDB" id="A0A1I8AKM2"/>
<protein>
    <submittedName>
        <fullName evidence="2">Transposase</fullName>
    </submittedName>
</protein>
<dbReference type="WBParaSite" id="L893_g6707.t1">
    <property type="protein sequence ID" value="L893_g6707.t1"/>
    <property type="gene ID" value="L893_g6707"/>
</dbReference>
<accession>A0A1I8AKM2</accession>
<evidence type="ECO:0000313" key="1">
    <source>
        <dbReference type="Proteomes" id="UP000095287"/>
    </source>
</evidence>
<organism evidence="1 2">
    <name type="scientific">Steinernema glaseri</name>
    <dbReference type="NCBI Taxonomy" id="37863"/>
    <lineage>
        <taxon>Eukaryota</taxon>
        <taxon>Metazoa</taxon>
        <taxon>Ecdysozoa</taxon>
        <taxon>Nematoda</taxon>
        <taxon>Chromadorea</taxon>
        <taxon>Rhabditida</taxon>
        <taxon>Tylenchina</taxon>
        <taxon>Panagrolaimomorpha</taxon>
        <taxon>Strongyloidoidea</taxon>
        <taxon>Steinernematidae</taxon>
        <taxon>Steinernema</taxon>
    </lineage>
</organism>
<reference evidence="2" key="1">
    <citation type="submission" date="2016-11" db="UniProtKB">
        <authorList>
            <consortium name="WormBaseParasite"/>
        </authorList>
    </citation>
    <scope>IDENTIFICATION</scope>
</reference>
<keyword evidence="1" id="KW-1185">Reference proteome</keyword>
<name>A0A1I8AKM2_9BILA</name>
<evidence type="ECO:0000313" key="2">
    <source>
        <dbReference type="WBParaSite" id="L893_g6707.t1"/>
    </source>
</evidence>
<sequence>MPTRAEPARSSRRRHIWKHPLVAALEKFRRTFSSERQKHANVQAAKEMPDYLRSAILYSLVGYCLRNMKK</sequence>
<proteinExistence type="predicted"/>